<sequence length="224" mass="25022">MSKFLLSAIIATVLSISSIQAQNENEDKNSSFQNPPITMETVAGSRGVMYQLLVNKKFISVPKLGFFSVTNANAPWEKEITPDIMTQAHLTYSLFKGLDVTSGMQYSPVYGFRPVAGLIYSYATQNLLVIVNPKVDIADDLASEGLALIEYKPKINEKFNFYSRIQGLYGFVPESGNHNRSYIMLRAGLSYKEFSFGAASNFDWYGPFKHNENNFGIFGSVLLF</sequence>
<evidence type="ECO:0000313" key="3">
    <source>
        <dbReference type="Proteomes" id="UP000830454"/>
    </source>
</evidence>
<evidence type="ECO:0008006" key="4">
    <source>
        <dbReference type="Google" id="ProtNLM"/>
    </source>
</evidence>
<organism evidence="2 3">
    <name type="scientific">Flavobacterium sediminilitoris</name>
    <dbReference type="NCBI Taxonomy" id="2024526"/>
    <lineage>
        <taxon>Bacteria</taxon>
        <taxon>Pseudomonadati</taxon>
        <taxon>Bacteroidota</taxon>
        <taxon>Flavobacteriia</taxon>
        <taxon>Flavobacteriales</taxon>
        <taxon>Flavobacteriaceae</taxon>
        <taxon>Flavobacterium</taxon>
    </lineage>
</organism>
<name>A0ABY4HLM0_9FLAO</name>
<gene>
    <name evidence="2" type="ORF">LXD69_11775</name>
</gene>
<evidence type="ECO:0000256" key="1">
    <source>
        <dbReference type="SAM" id="SignalP"/>
    </source>
</evidence>
<keyword evidence="3" id="KW-1185">Reference proteome</keyword>
<dbReference type="RefSeq" id="WP_246915572.1">
    <property type="nucleotide sequence ID" value="NZ_CP090145.1"/>
</dbReference>
<dbReference type="Proteomes" id="UP000830454">
    <property type="component" value="Chromosome"/>
</dbReference>
<accession>A0ABY4HLM0</accession>
<feature type="signal peptide" evidence="1">
    <location>
        <begin position="1"/>
        <end position="21"/>
    </location>
</feature>
<dbReference type="EMBL" id="CP090145">
    <property type="protein sequence ID" value="UOX32719.1"/>
    <property type="molecule type" value="Genomic_DNA"/>
</dbReference>
<protein>
    <recommendedName>
        <fullName evidence="4">Secreted protein</fullName>
    </recommendedName>
</protein>
<reference evidence="2" key="1">
    <citation type="submission" date="2021-12" db="EMBL/GenBank/DDBJ databases">
        <authorList>
            <person name="Cha I.-T."/>
            <person name="Lee K.-E."/>
            <person name="Park S.-J."/>
        </authorList>
    </citation>
    <scope>NUCLEOTIDE SEQUENCE</scope>
    <source>
        <strain evidence="2">YSM-43</strain>
    </source>
</reference>
<proteinExistence type="predicted"/>
<feature type="chain" id="PRO_5047115053" description="Secreted protein" evidence="1">
    <location>
        <begin position="22"/>
        <end position="224"/>
    </location>
</feature>
<evidence type="ECO:0000313" key="2">
    <source>
        <dbReference type="EMBL" id="UOX32719.1"/>
    </source>
</evidence>
<reference evidence="2" key="2">
    <citation type="submission" date="2022-04" db="EMBL/GenBank/DDBJ databases">
        <title>Complete Genome Sequence of Flavobacterium sediminilitoris YSM-43, Isolated from a Tidal Sediment.</title>
        <authorList>
            <person name="Lee P.A."/>
        </authorList>
    </citation>
    <scope>NUCLEOTIDE SEQUENCE</scope>
    <source>
        <strain evidence="2">YSM-43</strain>
    </source>
</reference>
<keyword evidence="1" id="KW-0732">Signal</keyword>